<gene>
    <name evidence="1" type="ORF">SI7747_06007995</name>
    <name evidence="2" type="ORF">SI8410_06008642</name>
</gene>
<evidence type="ECO:0000313" key="2">
    <source>
        <dbReference type="EMBL" id="CAA7397977.1"/>
    </source>
</evidence>
<keyword evidence="3" id="KW-1185">Reference proteome</keyword>
<sequence>MTLIFKHNNKCTSSFWCHY</sequence>
<evidence type="ECO:0000313" key="1">
    <source>
        <dbReference type="EMBL" id="CAA2621925.1"/>
    </source>
</evidence>
<protein>
    <submittedName>
        <fullName evidence="1">Uncharacterized protein</fullName>
    </submittedName>
</protein>
<dbReference type="AlphaFoldDB" id="A0A7I8IX75"/>
<dbReference type="EMBL" id="LR746269">
    <property type="protein sequence ID" value="CAA7397977.1"/>
    <property type="molecule type" value="Genomic_DNA"/>
</dbReference>
<accession>A0A7I8IX75</accession>
<dbReference type="Proteomes" id="UP000663760">
    <property type="component" value="Chromosome 6"/>
</dbReference>
<organism evidence="1">
    <name type="scientific">Spirodela intermedia</name>
    <name type="common">Intermediate duckweed</name>
    <dbReference type="NCBI Taxonomy" id="51605"/>
    <lineage>
        <taxon>Eukaryota</taxon>
        <taxon>Viridiplantae</taxon>
        <taxon>Streptophyta</taxon>
        <taxon>Embryophyta</taxon>
        <taxon>Tracheophyta</taxon>
        <taxon>Spermatophyta</taxon>
        <taxon>Magnoliopsida</taxon>
        <taxon>Liliopsida</taxon>
        <taxon>Araceae</taxon>
        <taxon>Lemnoideae</taxon>
        <taxon>Spirodela</taxon>
    </lineage>
</organism>
<dbReference type="EMBL" id="LR743593">
    <property type="protein sequence ID" value="CAA2621925.1"/>
    <property type="molecule type" value="Genomic_DNA"/>
</dbReference>
<reference evidence="1" key="1">
    <citation type="submission" date="2019-12" db="EMBL/GenBank/DDBJ databases">
        <authorList>
            <person name="Scholz U."/>
            <person name="Mascher M."/>
            <person name="Fiebig A."/>
        </authorList>
    </citation>
    <scope>NUCLEOTIDE SEQUENCE</scope>
</reference>
<name>A0A7I8IX75_SPIIN</name>
<evidence type="ECO:0000313" key="3">
    <source>
        <dbReference type="Proteomes" id="UP000663760"/>
    </source>
</evidence>
<proteinExistence type="predicted"/>